<keyword evidence="5" id="KW-0479">Metal-binding</keyword>
<dbReference type="FunFam" id="2.170.150.20:FF:000007">
    <property type="entry name" value="Protein cereblon"/>
    <property type="match status" value="1"/>
</dbReference>
<dbReference type="Gene3D" id="2.170.150.20">
    <property type="entry name" value="Peptide methionine sulfoxide reductase"/>
    <property type="match status" value="1"/>
</dbReference>
<dbReference type="Gene3D" id="1.20.58.1480">
    <property type="match status" value="1"/>
</dbReference>
<evidence type="ECO:0000256" key="3">
    <source>
        <dbReference type="ARBA" id="ARBA00005293"/>
    </source>
</evidence>
<dbReference type="InterPro" id="IPR034750">
    <property type="entry name" value="CULT"/>
</dbReference>
<dbReference type="OMA" id="AYQMYDS"/>
<dbReference type="CDD" id="cd15777">
    <property type="entry name" value="CRBN_C_like"/>
    <property type="match status" value="1"/>
</dbReference>
<evidence type="ECO:0000256" key="5">
    <source>
        <dbReference type="ARBA" id="ARBA00022723"/>
    </source>
</evidence>
<evidence type="ECO:0000256" key="6">
    <source>
        <dbReference type="ARBA" id="ARBA00022786"/>
    </source>
</evidence>
<sequence length="390" mass="44894">MEDVQSGRTIHDDESFITIPLYMLPGIVLIPDQIIPLHLFQHHQVAMMKRVAENDKTFGIMTYRDVNHTDDELECYGTTAEIFSIKDETDDITGISTLRIKARGRQRFKLIETSRDVTGVLTGKVRILSERILPDYLEGARLGSHRKFLCDPCEQDEVVKTAVDRKGNVIKSISLLNNRQLNKFSCANYTWWPPWVYKMYCTDFLFEQILKELRSWNDSLNEAEIPKTATELSFWLAQNLPLDDTIRLRLLSYDSPVQRLRYELHVMKMCSVLQCKYCNTAMANKNDVFSMAVEGPMGAYVNPGGHVHETLTIYRAKNLSLIGRSSTEHSWFPGYAWTIAQCKECANHIGWRFTAKNKKLSPEKFWGLCRSSLVPGMQSGELDDKSQIYR</sequence>
<dbReference type="PANTHER" id="PTHR46732">
    <property type="entry name" value="ATP-DEPENDENT PROTEASE LA (LON) DOMAIN PROTEIN"/>
    <property type="match status" value="1"/>
</dbReference>
<dbReference type="Pfam" id="PF03226">
    <property type="entry name" value="Yippee-Mis18"/>
    <property type="match status" value="1"/>
</dbReference>
<dbReference type="SUPFAM" id="SSF88697">
    <property type="entry name" value="PUA domain-like"/>
    <property type="match status" value="1"/>
</dbReference>
<dbReference type="InterPro" id="IPR015947">
    <property type="entry name" value="PUA-like_sf"/>
</dbReference>
<comment type="pathway">
    <text evidence="2">Protein modification; protein ubiquitination.</text>
</comment>
<protein>
    <recommendedName>
        <fullName evidence="4">Protein cereblon</fullName>
    </recommendedName>
</protein>
<dbReference type="InterPro" id="IPR003111">
    <property type="entry name" value="Lon_prtase_N"/>
</dbReference>
<organism evidence="11 12">
    <name type="scientific">Lottia gigantea</name>
    <name type="common">Giant owl limpet</name>
    <dbReference type="NCBI Taxonomy" id="225164"/>
    <lineage>
        <taxon>Eukaryota</taxon>
        <taxon>Metazoa</taxon>
        <taxon>Spiralia</taxon>
        <taxon>Lophotrochozoa</taxon>
        <taxon>Mollusca</taxon>
        <taxon>Gastropoda</taxon>
        <taxon>Patellogastropoda</taxon>
        <taxon>Lottioidea</taxon>
        <taxon>Lottiidae</taxon>
        <taxon>Lottia</taxon>
    </lineage>
</organism>
<evidence type="ECO:0000313" key="12">
    <source>
        <dbReference type="Proteomes" id="UP000030746"/>
    </source>
</evidence>
<dbReference type="CTD" id="20245165"/>
<dbReference type="PANTHER" id="PTHR46732:SF8">
    <property type="entry name" value="ATP-DEPENDENT PROTEASE LA (LON) DOMAIN PROTEIN"/>
    <property type="match status" value="1"/>
</dbReference>
<dbReference type="PROSITE" id="PS51788">
    <property type="entry name" value="CULT"/>
    <property type="match status" value="1"/>
</dbReference>
<evidence type="ECO:0000313" key="11">
    <source>
        <dbReference type="EMBL" id="ESO85229.1"/>
    </source>
</evidence>
<comment type="subcellular location">
    <subcellularLocation>
        <location evidence="1">Nucleus</location>
    </subcellularLocation>
</comment>
<dbReference type="GO" id="GO:0046872">
    <property type="term" value="F:metal ion binding"/>
    <property type="evidence" value="ECO:0007669"/>
    <property type="project" value="UniProtKB-KW"/>
</dbReference>
<dbReference type="RefSeq" id="XP_009064144.1">
    <property type="nucleotide sequence ID" value="XM_009065896.1"/>
</dbReference>
<keyword evidence="6" id="KW-0833">Ubl conjugation pathway</keyword>
<dbReference type="KEGG" id="lgi:LOTGIDRAFT_195998"/>
<keyword evidence="8" id="KW-0539">Nucleus</keyword>
<dbReference type="PROSITE" id="PS51787">
    <property type="entry name" value="LON_N"/>
    <property type="match status" value="1"/>
</dbReference>
<evidence type="ECO:0000259" key="9">
    <source>
        <dbReference type="PROSITE" id="PS51787"/>
    </source>
</evidence>
<dbReference type="OrthoDB" id="267517at2759"/>
<evidence type="ECO:0000256" key="7">
    <source>
        <dbReference type="ARBA" id="ARBA00022833"/>
    </source>
</evidence>
<proteinExistence type="inferred from homology"/>
<dbReference type="Pfam" id="PF02190">
    <property type="entry name" value="LON_substr_bdg"/>
    <property type="match status" value="1"/>
</dbReference>
<dbReference type="SMART" id="SM00464">
    <property type="entry name" value="LON"/>
    <property type="match status" value="1"/>
</dbReference>
<name>V4B8U2_LOTGI</name>
<dbReference type="GO" id="GO:0005634">
    <property type="term" value="C:nucleus"/>
    <property type="evidence" value="ECO:0007669"/>
    <property type="project" value="UniProtKB-SubCell"/>
</dbReference>
<evidence type="ECO:0000256" key="2">
    <source>
        <dbReference type="ARBA" id="ARBA00004906"/>
    </source>
</evidence>
<dbReference type="GeneID" id="20245165"/>
<reference evidence="11 12" key="1">
    <citation type="journal article" date="2013" name="Nature">
        <title>Insights into bilaterian evolution from three spiralian genomes.</title>
        <authorList>
            <person name="Simakov O."/>
            <person name="Marletaz F."/>
            <person name="Cho S.J."/>
            <person name="Edsinger-Gonzales E."/>
            <person name="Havlak P."/>
            <person name="Hellsten U."/>
            <person name="Kuo D.H."/>
            <person name="Larsson T."/>
            <person name="Lv J."/>
            <person name="Arendt D."/>
            <person name="Savage R."/>
            <person name="Osoegawa K."/>
            <person name="de Jong P."/>
            <person name="Grimwood J."/>
            <person name="Chapman J.A."/>
            <person name="Shapiro H."/>
            <person name="Aerts A."/>
            <person name="Otillar R.P."/>
            <person name="Terry A.Y."/>
            <person name="Boore J.L."/>
            <person name="Grigoriev I.V."/>
            <person name="Lindberg D.R."/>
            <person name="Seaver E.C."/>
            <person name="Weisblat D.A."/>
            <person name="Putnam N.H."/>
            <person name="Rokhsar D.S."/>
        </authorList>
    </citation>
    <scope>NUCLEOTIDE SEQUENCE [LARGE SCALE GENOMIC DNA]</scope>
</reference>
<accession>V4B8U2</accession>
<evidence type="ECO:0000256" key="8">
    <source>
        <dbReference type="ARBA" id="ARBA00023242"/>
    </source>
</evidence>
<dbReference type="InterPro" id="IPR046336">
    <property type="entry name" value="Lon_prtase_N_sf"/>
</dbReference>
<feature type="domain" description="CULT" evidence="10">
    <location>
        <begin position="270"/>
        <end position="377"/>
    </location>
</feature>
<dbReference type="Gene3D" id="2.30.130.40">
    <property type="entry name" value="LON domain-like"/>
    <property type="match status" value="1"/>
</dbReference>
<dbReference type="STRING" id="225164.V4B8U2"/>
<dbReference type="Proteomes" id="UP000030746">
    <property type="component" value="Unassembled WGS sequence"/>
</dbReference>
<dbReference type="HOGENOM" id="CLU_025648_1_0_1"/>
<evidence type="ECO:0000256" key="1">
    <source>
        <dbReference type="ARBA" id="ARBA00004123"/>
    </source>
</evidence>
<dbReference type="GO" id="GO:0016567">
    <property type="term" value="P:protein ubiquitination"/>
    <property type="evidence" value="ECO:0007669"/>
    <property type="project" value="UniProtKB-UniPathway"/>
</dbReference>
<dbReference type="AlphaFoldDB" id="V4B8U2"/>
<feature type="domain" description="Lon N-terminal" evidence="9">
    <location>
        <begin position="19"/>
        <end position="271"/>
    </location>
</feature>
<evidence type="ECO:0000259" key="10">
    <source>
        <dbReference type="PROSITE" id="PS51788"/>
    </source>
</evidence>
<gene>
    <name evidence="11" type="ORF">LOTGIDRAFT_195998</name>
</gene>
<keyword evidence="7" id="KW-0862">Zinc</keyword>
<keyword evidence="12" id="KW-1185">Reference proteome</keyword>
<dbReference type="UniPathway" id="UPA00143"/>
<evidence type="ECO:0000256" key="4">
    <source>
        <dbReference type="ARBA" id="ARBA00014394"/>
    </source>
</evidence>
<dbReference type="InterPro" id="IPR004910">
    <property type="entry name" value="Yippee/Mis18/Cereblon"/>
</dbReference>
<comment type="similarity">
    <text evidence="3">Belongs to the CRBN family.</text>
</comment>
<dbReference type="EMBL" id="KB203301">
    <property type="protein sequence ID" value="ESO85229.1"/>
    <property type="molecule type" value="Genomic_DNA"/>
</dbReference>